<evidence type="ECO:0000256" key="1">
    <source>
        <dbReference type="ARBA" id="ARBA00007957"/>
    </source>
</evidence>
<keyword evidence="5" id="KW-0238">DNA-binding</keyword>
<dbReference type="EMBL" id="JAOWLA010000016">
    <property type="protein sequence ID" value="MCV2866144.1"/>
    <property type="molecule type" value="Genomic_DNA"/>
</dbReference>
<dbReference type="PANTHER" id="PTHR33202">
    <property type="entry name" value="ZINC UPTAKE REGULATION PROTEIN"/>
    <property type="match status" value="1"/>
</dbReference>
<keyword evidence="3" id="KW-0862">Zinc</keyword>
<dbReference type="InterPro" id="IPR043135">
    <property type="entry name" value="Fur_C"/>
</dbReference>
<dbReference type="Gene3D" id="1.10.10.10">
    <property type="entry name" value="Winged helix-like DNA-binding domain superfamily/Winged helix DNA-binding domain"/>
    <property type="match status" value="1"/>
</dbReference>
<dbReference type="Proteomes" id="UP001652503">
    <property type="component" value="Unassembled WGS sequence"/>
</dbReference>
<dbReference type="PANTHER" id="PTHR33202:SF6">
    <property type="entry name" value="ZINC UPTAKE REGULATION PROTEIN"/>
    <property type="match status" value="1"/>
</dbReference>
<keyword evidence="8" id="KW-1185">Reference proteome</keyword>
<dbReference type="InterPro" id="IPR036390">
    <property type="entry name" value="WH_DNA-bd_sf"/>
</dbReference>
<dbReference type="RefSeq" id="WP_263722675.1">
    <property type="nucleotide sequence ID" value="NZ_JAOWLA010000016.1"/>
</dbReference>
<dbReference type="Gene3D" id="3.30.1490.190">
    <property type="match status" value="1"/>
</dbReference>
<reference evidence="7 8" key="1">
    <citation type="submission" date="2022-10" db="EMBL/GenBank/DDBJ databases">
        <title>Defluviimonas sp. nov., isolated from ocean surface water.</title>
        <authorList>
            <person name="He W."/>
            <person name="Wang L."/>
            <person name="Zhang D.-F."/>
        </authorList>
    </citation>
    <scope>NUCLEOTIDE SEQUENCE [LARGE SCALE GENOMIC DNA]</scope>
    <source>
        <strain evidence="7 8">WL0075</strain>
    </source>
</reference>
<comment type="similarity">
    <text evidence="1">Belongs to the Fur family.</text>
</comment>
<dbReference type="InterPro" id="IPR002481">
    <property type="entry name" value="FUR"/>
</dbReference>
<proteinExistence type="inferred from homology"/>
<comment type="caution">
    <text evidence="7">The sequence shown here is derived from an EMBL/GenBank/DDBJ whole genome shotgun (WGS) entry which is preliminary data.</text>
</comment>
<accession>A0ABT2Z4S6</accession>
<name>A0ABT2Z4S6_9RHOB</name>
<keyword evidence="6" id="KW-0804">Transcription</keyword>
<sequence length="167" mass="17627">MTDAKEGAALAFAEHDHGHCAGDVLARAEALADERGARLTPVRRRVLEILLEAHRAMGAYEVLDRLAAEGFGNKPPVAYRALEFLVEQGLAHRIRRLNAFAACMHPGEAHAPAFFICTACGGVAEAPAEAVRAAMETAARAAGFTIERMNAEAVGLCSACAEAARCS</sequence>
<gene>
    <name evidence="7" type="ORF">OE647_15580</name>
</gene>
<evidence type="ECO:0000256" key="2">
    <source>
        <dbReference type="ARBA" id="ARBA00022491"/>
    </source>
</evidence>
<evidence type="ECO:0000256" key="5">
    <source>
        <dbReference type="ARBA" id="ARBA00023125"/>
    </source>
</evidence>
<evidence type="ECO:0000256" key="6">
    <source>
        <dbReference type="ARBA" id="ARBA00023163"/>
    </source>
</evidence>
<evidence type="ECO:0000313" key="8">
    <source>
        <dbReference type="Proteomes" id="UP001652503"/>
    </source>
</evidence>
<evidence type="ECO:0000256" key="3">
    <source>
        <dbReference type="ARBA" id="ARBA00022833"/>
    </source>
</evidence>
<organism evidence="7 8">
    <name type="scientific">Albidovulum sediminicola</name>
    <dbReference type="NCBI Taxonomy" id="2984331"/>
    <lineage>
        <taxon>Bacteria</taxon>
        <taxon>Pseudomonadati</taxon>
        <taxon>Pseudomonadota</taxon>
        <taxon>Alphaproteobacteria</taxon>
        <taxon>Rhodobacterales</taxon>
        <taxon>Paracoccaceae</taxon>
        <taxon>Albidovulum</taxon>
    </lineage>
</organism>
<dbReference type="InterPro" id="IPR036388">
    <property type="entry name" value="WH-like_DNA-bd_sf"/>
</dbReference>
<protein>
    <submittedName>
        <fullName evidence="7">Transcriptional repressor</fullName>
    </submittedName>
</protein>
<keyword evidence="4" id="KW-0805">Transcription regulation</keyword>
<evidence type="ECO:0000313" key="7">
    <source>
        <dbReference type="EMBL" id="MCV2866144.1"/>
    </source>
</evidence>
<evidence type="ECO:0000256" key="4">
    <source>
        <dbReference type="ARBA" id="ARBA00023015"/>
    </source>
</evidence>
<dbReference type="SUPFAM" id="SSF46785">
    <property type="entry name" value="Winged helix' DNA-binding domain"/>
    <property type="match status" value="1"/>
</dbReference>
<keyword evidence="2" id="KW-0678">Repressor</keyword>
<dbReference type="Pfam" id="PF01475">
    <property type="entry name" value="FUR"/>
    <property type="match status" value="1"/>
</dbReference>